<evidence type="ECO:0000313" key="5">
    <source>
        <dbReference type="Proteomes" id="UP001301769"/>
    </source>
</evidence>
<evidence type="ECO:0000259" key="3">
    <source>
        <dbReference type="Pfam" id="PF20684"/>
    </source>
</evidence>
<dbReference type="Pfam" id="PF20684">
    <property type="entry name" value="Fung_rhodopsin"/>
    <property type="match status" value="1"/>
</dbReference>
<accession>A0AAN6YBM8</accession>
<reference evidence="4" key="2">
    <citation type="submission" date="2023-05" db="EMBL/GenBank/DDBJ databases">
        <authorList>
            <consortium name="Lawrence Berkeley National Laboratory"/>
            <person name="Steindorff A."/>
            <person name="Hensen N."/>
            <person name="Bonometti L."/>
            <person name="Westerberg I."/>
            <person name="Brannstrom I.O."/>
            <person name="Guillou S."/>
            <person name="Cros-Aarteil S."/>
            <person name="Calhoun S."/>
            <person name="Haridas S."/>
            <person name="Kuo A."/>
            <person name="Mondo S."/>
            <person name="Pangilinan J."/>
            <person name="Riley R."/>
            <person name="Labutti K."/>
            <person name="Andreopoulos B."/>
            <person name="Lipzen A."/>
            <person name="Chen C."/>
            <person name="Yanf M."/>
            <person name="Daum C."/>
            <person name="Ng V."/>
            <person name="Clum A."/>
            <person name="Ohm R."/>
            <person name="Martin F."/>
            <person name="Silar P."/>
            <person name="Natvig D."/>
            <person name="Lalanne C."/>
            <person name="Gautier V."/>
            <person name="Ament-Velasquez S.L."/>
            <person name="Kruys A."/>
            <person name="Hutchinson M.I."/>
            <person name="Powell A.J."/>
            <person name="Barry K."/>
            <person name="Miller A.N."/>
            <person name="Grigoriev I.V."/>
            <person name="Debuchy R."/>
            <person name="Gladieux P."/>
            <person name="Thoren M.H."/>
            <person name="Johannesson H."/>
        </authorList>
    </citation>
    <scope>NUCLEOTIDE SEQUENCE</scope>
    <source>
        <strain evidence="4">PSN293</strain>
    </source>
</reference>
<feature type="transmembrane region" description="Helical" evidence="2">
    <location>
        <begin position="227"/>
        <end position="249"/>
    </location>
</feature>
<feature type="region of interest" description="Disordered" evidence="1">
    <location>
        <begin position="1"/>
        <end position="21"/>
    </location>
</feature>
<proteinExistence type="predicted"/>
<keyword evidence="5" id="KW-1185">Reference proteome</keyword>
<feature type="transmembrane region" description="Helical" evidence="2">
    <location>
        <begin position="261"/>
        <end position="281"/>
    </location>
</feature>
<feature type="transmembrane region" description="Helical" evidence="2">
    <location>
        <begin position="73"/>
        <end position="98"/>
    </location>
</feature>
<protein>
    <recommendedName>
        <fullName evidence="3">Rhodopsin domain-containing protein</fullName>
    </recommendedName>
</protein>
<reference evidence="4" key="1">
    <citation type="journal article" date="2023" name="Mol. Phylogenet. Evol.">
        <title>Genome-scale phylogeny and comparative genomics of the fungal order Sordariales.</title>
        <authorList>
            <person name="Hensen N."/>
            <person name="Bonometti L."/>
            <person name="Westerberg I."/>
            <person name="Brannstrom I.O."/>
            <person name="Guillou S."/>
            <person name="Cros-Aarteil S."/>
            <person name="Calhoun S."/>
            <person name="Haridas S."/>
            <person name="Kuo A."/>
            <person name="Mondo S."/>
            <person name="Pangilinan J."/>
            <person name="Riley R."/>
            <person name="LaButti K."/>
            <person name="Andreopoulos B."/>
            <person name="Lipzen A."/>
            <person name="Chen C."/>
            <person name="Yan M."/>
            <person name="Daum C."/>
            <person name="Ng V."/>
            <person name="Clum A."/>
            <person name="Steindorff A."/>
            <person name="Ohm R.A."/>
            <person name="Martin F."/>
            <person name="Silar P."/>
            <person name="Natvig D.O."/>
            <person name="Lalanne C."/>
            <person name="Gautier V."/>
            <person name="Ament-Velasquez S.L."/>
            <person name="Kruys A."/>
            <person name="Hutchinson M.I."/>
            <person name="Powell A.J."/>
            <person name="Barry K."/>
            <person name="Miller A.N."/>
            <person name="Grigoriev I.V."/>
            <person name="Debuchy R."/>
            <person name="Gladieux P."/>
            <person name="Hiltunen Thoren M."/>
            <person name="Johannesson H."/>
        </authorList>
    </citation>
    <scope>NUCLEOTIDE SEQUENCE</scope>
    <source>
        <strain evidence="4">PSN293</strain>
    </source>
</reference>
<dbReference type="Proteomes" id="UP001301769">
    <property type="component" value="Unassembled WGS sequence"/>
</dbReference>
<feature type="compositionally biased region" description="Polar residues" evidence="1">
    <location>
        <begin position="311"/>
        <end position="331"/>
    </location>
</feature>
<evidence type="ECO:0000256" key="1">
    <source>
        <dbReference type="SAM" id="MobiDB-lite"/>
    </source>
</evidence>
<evidence type="ECO:0000256" key="2">
    <source>
        <dbReference type="SAM" id="Phobius"/>
    </source>
</evidence>
<organism evidence="4 5">
    <name type="scientific">Rhypophila decipiens</name>
    <dbReference type="NCBI Taxonomy" id="261697"/>
    <lineage>
        <taxon>Eukaryota</taxon>
        <taxon>Fungi</taxon>
        <taxon>Dikarya</taxon>
        <taxon>Ascomycota</taxon>
        <taxon>Pezizomycotina</taxon>
        <taxon>Sordariomycetes</taxon>
        <taxon>Sordariomycetidae</taxon>
        <taxon>Sordariales</taxon>
        <taxon>Naviculisporaceae</taxon>
        <taxon>Rhypophila</taxon>
    </lineage>
</organism>
<feature type="transmembrane region" description="Helical" evidence="2">
    <location>
        <begin position="118"/>
        <end position="139"/>
    </location>
</feature>
<keyword evidence="2" id="KW-1133">Transmembrane helix</keyword>
<dbReference type="InterPro" id="IPR049326">
    <property type="entry name" value="Rhodopsin_dom_fungi"/>
</dbReference>
<keyword evidence="2" id="KW-0472">Membrane</keyword>
<dbReference type="AlphaFoldDB" id="A0AAN6YBM8"/>
<feature type="transmembrane region" description="Helical" evidence="2">
    <location>
        <begin position="38"/>
        <end position="61"/>
    </location>
</feature>
<name>A0AAN6YBM8_9PEZI</name>
<feature type="transmembrane region" description="Helical" evidence="2">
    <location>
        <begin position="151"/>
        <end position="172"/>
    </location>
</feature>
<feature type="compositionally biased region" description="Basic and acidic residues" evidence="1">
    <location>
        <begin position="332"/>
        <end position="349"/>
    </location>
</feature>
<sequence length="423" mass="46169">MDPDSVDPGSSLLNETTPTLLPGQSPPLTVVTATDQTGVVIIAAVLALIFAFISIFIRLFIRSRFQNEFAKDDTAALLALGLFVVQSGLFFGAVSFGFGKTMQDISITGLVELQKIGYVGDIFAFLTLWATKCSIAFLFIRLSPDRIHIMLARICLAVSTFFMLLSVLITSLRCDMAHPWIFIGEKCPGLIGRWQAAVSFDIFTELALFAVALFMTLGLQLSVSKKLVVVLAFGLRLPVIIPAVLRLTYLDALFFGPDPPLHGVMASLCMQIQISFAIIAMTTPCLRPFMSALNTHYGGPKETRTPPGTKVSRTAATAKSDNSYSLSSMQRSKTERTEATPAQRHDPEAAPVTRWDRADYRVAVMSRNSRNMSIDGGSTQSNDSQRMIISKNTEWQVEFGDENAHGVQVPRTAVSDEIGVAKG</sequence>
<feature type="transmembrane region" description="Helical" evidence="2">
    <location>
        <begin position="192"/>
        <end position="215"/>
    </location>
</feature>
<keyword evidence="2" id="KW-0812">Transmembrane</keyword>
<feature type="region of interest" description="Disordered" evidence="1">
    <location>
        <begin position="297"/>
        <end position="349"/>
    </location>
</feature>
<dbReference type="PANTHER" id="PTHR39614">
    <property type="entry name" value="INTEGRAL MEMBRANE PROTEIN"/>
    <property type="match status" value="1"/>
</dbReference>
<dbReference type="EMBL" id="MU858115">
    <property type="protein sequence ID" value="KAK4213057.1"/>
    <property type="molecule type" value="Genomic_DNA"/>
</dbReference>
<gene>
    <name evidence="4" type="ORF">QBC37DRAFT_181052</name>
</gene>
<feature type="domain" description="Rhodopsin" evidence="3">
    <location>
        <begin position="57"/>
        <end position="291"/>
    </location>
</feature>
<dbReference type="PANTHER" id="PTHR39614:SF2">
    <property type="entry name" value="INTEGRAL MEMBRANE PROTEIN"/>
    <property type="match status" value="1"/>
</dbReference>
<evidence type="ECO:0000313" key="4">
    <source>
        <dbReference type="EMBL" id="KAK4213057.1"/>
    </source>
</evidence>
<comment type="caution">
    <text evidence="4">The sequence shown here is derived from an EMBL/GenBank/DDBJ whole genome shotgun (WGS) entry which is preliminary data.</text>
</comment>